<evidence type="ECO:0000313" key="1">
    <source>
        <dbReference type="EMBL" id="MEQ2248976.1"/>
    </source>
</evidence>
<dbReference type="EMBL" id="JAHRIQ010084043">
    <property type="protein sequence ID" value="MEQ2248976.1"/>
    <property type="molecule type" value="Genomic_DNA"/>
</dbReference>
<comment type="caution">
    <text evidence="1">The sequence shown here is derived from an EMBL/GenBank/DDBJ whole genome shotgun (WGS) entry which is preliminary data.</text>
</comment>
<organism evidence="1 2">
    <name type="scientific">Ilyodon furcidens</name>
    <name type="common">goldbreast splitfin</name>
    <dbReference type="NCBI Taxonomy" id="33524"/>
    <lineage>
        <taxon>Eukaryota</taxon>
        <taxon>Metazoa</taxon>
        <taxon>Chordata</taxon>
        <taxon>Craniata</taxon>
        <taxon>Vertebrata</taxon>
        <taxon>Euteleostomi</taxon>
        <taxon>Actinopterygii</taxon>
        <taxon>Neopterygii</taxon>
        <taxon>Teleostei</taxon>
        <taxon>Neoteleostei</taxon>
        <taxon>Acanthomorphata</taxon>
        <taxon>Ovalentaria</taxon>
        <taxon>Atherinomorphae</taxon>
        <taxon>Cyprinodontiformes</taxon>
        <taxon>Goodeidae</taxon>
        <taxon>Ilyodon</taxon>
    </lineage>
</organism>
<evidence type="ECO:0000313" key="2">
    <source>
        <dbReference type="Proteomes" id="UP001482620"/>
    </source>
</evidence>
<sequence length="78" mass="9152">MYFSHYHRELQQSQEKSAFIRWQSYGLRTSTRVYFCRMPEHGQKVSCSQEIDHSRLCLVRSAHPSLVSFPALILFTSG</sequence>
<name>A0ABV0UXK7_9TELE</name>
<proteinExistence type="predicted"/>
<reference evidence="1 2" key="1">
    <citation type="submission" date="2021-06" db="EMBL/GenBank/DDBJ databases">
        <authorList>
            <person name="Palmer J.M."/>
        </authorList>
    </citation>
    <scope>NUCLEOTIDE SEQUENCE [LARGE SCALE GENOMIC DNA]</scope>
    <source>
        <strain evidence="2">if_2019</strain>
        <tissue evidence="1">Muscle</tissue>
    </source>
</reference>
<keyword evidence="2" id="KW-1185">Reference proteome</keyword>
<gene>
    <name evidence="1" type="ORF">ILYODFUR_024667</name>
</gene>
<accession>A0ABV0UXK7</accession>
<dbReference type="Proteomes" id="UP001482620">
    <property type="component" value="Unassembled WGS sequence"/>
</dbReference>
<protein>
    <submittedName>
        <fullName evidence="1">Uncharacterized protein</fullName>
    </submittedName>
</protein>